<dbReference type="GO" id="GO:0016491">
    <property type="term" value="F:oxidoreductase activity"/>
    <property type="evidence" value="ECO:0007669"/>
    <property type="project" value="UniProtKB-KW"/>
</dbReference>
<dbReference type="PROSITE" id="PS51379">
    <property type="entry name" value="4FE4S_FER_2"/>
    <property type="match status" value="2"/>
</dbReference>
<proteinExistence type="inferred from homology"/>
<keyword evidence="3" id="KW-0560">Oxidoreductase</keyword>
<dbReference type="PANTHER" id="PTHR43673">
    <property type="entry name" value="NAD(P)H NITROREDUCTASE YDGI-RELATED"/>
    <property type="match status" value="1"/>
</dbReference>
<dbReference type="Gene3D" id="3.40.109.10">
    <property type="entry name" value="NADH Oxidase"/>
    <property type="match status" value="1"/>
</dbReference>
<dbReference type="EMBL" id="PGXC01000023">
    <property type="protein sequence ID" value="PKK89223.1"/>
    <property type="molecule type" value="Genomic_DNA"/>
</dbReference>
<evidence type="ECO:0000256" key="2">
    <source>
        <dbReference type="ARBA" id="ARBA00022723"/>
    </source>
</evidence>
<dbReference type="Pfam" id="PF00881">
    <property type="entry name" value="Nitroreductase"/>
    <property type="match status" value="1"/>
</dbReference>
<evidence type="ECO:0000256" key="5">
    <source>
        <dbReference type="ARBA" id="ARBA00023014"/>
    </source>
</evidence>
<dbReference type="SUPFAM" id="SSF54862">
    <property type="entry name" value="4Fe-4S ferredoxins"/>
    <property type="match status" value="1"/>
</dbReference>
<gene>
    <name evidence="7" type="ORF">CVV64_15565</name>
</gene>
<comment type="similarity">
    <text evidence="1">Belongs to the nitroreductase family.</text>
</comment>
<feature type="domain" description="4Fe-4S ferredoxin-type" evidence="6">
    <location>
        <begin position="89"/>
        <end position="118"/>
    </location>
</feature>
<evidence type="ECO:0000313" key="8">
    <source>
        <dbReference type="Proteomes" id="UP000233256"/>
    </source>
</evidence>
<dbReference type="SUPFAM" id="SSF55469">
    <property type="entry name" value="FMN-dependent nitroreductase-like"/>
    <property type="match status" value="1"/>
</dbReference>
<evidence type="ECO:0000256" key="3">
    <source>
        <dbReference type="ARBA" id="ARBA00023002"/>
    </source>
</evidence>
<dbReference type="PANTHER" id="PTHR43673:SF10">
    <property type="entry name" value="NADH DEHYDROGENASE_NAD(P)H NITROREDUCTASE XCC3605-RELATED"/>
    <property type="match status" value="1"/>
</dbReference>
<comment type="caution">
    <text evidence="7">The sequence shown here is derived from an EMBL/GenBank/DDBJ whole genome shotgun (WGS) entry which is preliminary data.</text>
</comment>
<dbReference type="AlphaFoldDB" id="A0A2N1PLK0"/>
<organism evidence="7 8">
    <name type="scientific">Candidatus Wallbacteria bacterium HGW-Wallbacteria-1</name>
    <dbReference type="NCBI Taxonomy" id="2013854"/>
    <lineage>
        <taxon>Bacteria</taxon>
        <taxon>Candidatus Walliibacteriota</taxon>
    </lineage>
</organism>
<feature type="domain" description="4Fe-4S ferredoxin-type" evidence="6">
    <location>
        <begin position="57"/>
        <end position="86"/>
    </location>
</feature>
<evidence type="ECO:0000259" key="6">
    <source>
        <dbReference type="PROSITE" id="PS51379"/>
    </source>
</evidence>
<evidence type="ECO:0000256" key="4">
    <source>
        <dbReference type="ARBA" id="ARBA00023004"/>
    </source>
</evidence>
<keyword evidence="4" id="KW-0408">Iron</keyword>
<protein>
    <submittedName>
        <fullName evidence="7">Nitroreductase</fullName>
    </submittedName>
</protein>
<evidence type="ECO:0000313" key="7">
    <source>
        <dbReference type="EMBL" id="PKK89223.1"/>
    </source>
</evidence>
<dbReference type="Gene3D" id="3.30.70.20">
    <property type="match status" value="1"/>
</dbReference>
<dbReference type="GO" id="GO:0046872">
    <property type="term" value="F:metal ion binding"/>
    <property type="evidence" value="ECO:0007669"/>
    <property type="project" value="UniProtKB-KW"/>
</dbReference>
<dbReference type="Pfam" id="PF13237">
    <property type="entry name" value="Fer4_10"/>
    <property type="match status" value="1"/>
</dbReference>
<dbReference type="InterPro" id="IPR029479">
    <property type="entry name" value="Nitroreductase"/>
</dbReference>
<dbReference type="InterPro" id="IPR017896">
    <property type="entry name" value="4Fe4S_Fe-S-bd"/>
</dbReference>
<dbReference type="Proteomes" id="UP000233256">
    <property type="component" value="Unassembled WGS sequence"/>
</dbReference>
<accession>A0A2N1PLK0</accession>
<name>A0A2N1PLK0_9BACT</name>
<dbReference type="CDD" id="cd02143">
    <property type="entry name" value="nitroreductase_FeS-like"/>
    <property type="match status" value="1"/>
</dbReference>
<sequence>MENILDFGQLHHIQITLASRLIRCIEKFKTLPEVQKYPDLTMILNDHSEIGLTEEKKMITINSEECTRCGQCISECPLGLIISETGGVPRPGENIENCIGCGHCVALCPGAAISLPNELGDVREISDLTLNMNGSSIPATQILNLIRQRRSIRNFMKREVDEKILQNIFDSLAWAPTARNGRPVHWTVLMGTERVKGLSETIVRWVASQGGFYTSFAKAWEKGIDAINWSAPCVVVAATEADALLPEVDSTIAMTSFELAAVAHGLGTCWAGITARALRDNEESAEFLDIPRGHRVCSAMMVGYPAVTYRRLPPRKPVPVRWKAVK</sequence>
<evidence type="ECO:0000256" key="1">
    <source>
        <dbReference type="ARBA" id="ARBA00007118"/>
    </source>
</evidence>
<dbReference type="GO" id="GO:0051536">
    <property type="term" value="F:iron-sulfur cluster binding"/>
    <property type="evidence" value="ECO:0007669"/>
    <property type="project" value="UniProtKB-KW"/>
</dbReference>
<reference evidence="7 8" key="1">
    <citation type="journal article" date="2017" name="ISME J.">
        <title>Potential for microbial H2 and metal transformations associated with novel bacteria and archaea in deep terrestrial subsurface sediments.</title>
        <authorList>
            <person name="Hernsdorf A.W."/>
            <person name="Amano Y."/>
            <person name="Miyakawa K."/>
            <person name="Ise K."/>
            <person name="Suzuki Y."/>
            <person name="Anantharaman K."/>
            <person name="Probst A."/>
            <person name="Burstein D."/>
            <person name="Thomas B.C."/>
            <person name="Banfield J.F."/>
        </authorList>
    </citation>
    <scope>NUCLEOTIDE SEQUENCE [LARGE SCALE GENOMIC DNA]</scope>
    <source>
        <strain evidence="7">HGW-Wallbacteria-1</strain>
    </source>
</reference>
<dbReference type="InterPro" id="IPR017900">
    <property type="entry name" value="4Fe4S_Fe_S_CS"/>
</dbReference>
<keyword evidence="5" id="KW-0411">Iron-sulfur</keyword>
<dbReference type="InterPro" id="IPR000415">
    <property type="entry name" value="Nitroreductase-like"/>
</dbReference>
<dbReference type="PROSITE" id="PS00198">
    <property type="entry name" value="4FE4S_FER_1"/>
    <property type="match status" value="2"/>
</dbReference>
<keyword evidence="2" id="KW-0479">Metal-binding</keyword>